<dbReference type="Proteomes" id="UP000185696">
    <property type="component" value="Unassembled WGS sequence"/>
</dbReference>
<dbReference type="PANTHER" id="PTHR46244">
    <property type="entry name" value="PHOSPHOENOLPYRUVATE-PROTEIN PHOSPHOTRANSFERASE"/>
    <property type="match status" value="1"/>
</dbReference>
<dbReference type="InterPro" id="IPR040442">
    <property type="entry name" value="Pyrv_kinase-like_dom_sf"/>
</dbReference>
<comment type="similarity">
    <text evidence="2">Belongs to the PEP-utilizing enzyme family.</text>
</comment>
<gene>
    <name evidence="9" type="ORF">BLA60_15805</name>
</gene>
<feature type="domain" description="PEP-utilising enzyme C-terminal" evidence="8">
    <location>
        <begin position="195"/>
        <end position="367"/>
    </location>
</feature>
<evidence type="ECO:0000313" key="9">
    <source>
        <dbReference type="EMBL" id="OLF10636.1"/>
    </source>
</evidence>
<dbReference type="AlphaFoldDB" id="A0A7Z0WQJ1"/>
<dbReference type="Pfam" id="PF02896">
    <property type="entry name" value="PEP-utilizers_C"/>
    <property type="match status" value="1"/>
</dbReference>
<dbReference type="SUPFAM" id="SSF52009">
    <property type="entry name" value="Phosphohistidine domain"/>
    <property type="match status" value="1"/>
</dbReference>
<evidence type="ECO:0000256" key="2">
    <source>
        <dbReference type="ARBA" id="ARBA00007837"/>
    </source>
</evidence>
<dbReference type="OrthoDB" id="3653914at2"/>
<feature type="domain" description="PEP-utilising enzyme mobile" evidence="7">
    <location>
        <begin position="30"/>
        <end position="76"/>
    </location>
</feature>
<keyword evidence="10" id="KW-1185">Reference proteome</keyword>
<comment type="cofactor">
    <cofactor evidence="1">
        <name>Mg(2+)</name>
        <dbReference type="ChEBI" id="CHEBI:18420"/>
    </cofactor>
</comment>
<dbReference type="InterPro" id="IPR008279">
    <property type="entry name" value="PEP-util_enz_mobile_dom"/>
</dbReference>
<protein>
    <submittedName>
        <fullName evidence="9">PEP-utilizing protein</fullName>
    </submittedName>
</protein>
<keyword evidence="6" id="KW-0460">Magnesium</keyword>
<evidence type="ECO:0000256" key="3">
    <source>
        <dbReference type="ARBA" id="ARBA00022679"/>
    </source>
</evidence>
<keyword evidence="5" id="KW-0418">Kinase</keyword>
<dbReference type="InterPro" id="IPR015813">
    <property type="entry name" value="Pyrv/PenolPyrv_kinase-like_dom"/>
</dbReference>
<name>A0A7Z0WQJ1_9PSEU</name>
<reference evidence="9 10" key="1">
    <citation type="submission" date="2016-12" db="EMBL/GenBank/DDBJ databases">
        <title>The draft genome sequence of Actinophytocola xinjiangensis.</title>
        <authorList>
            <person name="Wang W."/>
            <person name="Yuan L."/>
        </authorList>
    </citation>
    <scope>NUCLEOTIDE SEQUENCE [LARGE SCALE GENOMIC DNA]</scope>
    <source>
        <strain evidence="9 10">CGMCC 4.4663</strain>
    </source>
</reference>
<dbReference type="InterPro" id="IPR036637">
    <property type="entry name" value="Phosphohistidine_dom_sf"/>
</dbReference>
<dbReference type="RefSeq" id="WP_075133625.1">
    <property type="nucleotide sequence ID" value="NZ_MSIF01000006.1"/>
</dbReference>
<evidence type="ECO:0000256" key="6">
    <source>
        <dbReference type="ARBA" id="ARBA00022842"/>
    </source>
</evidence>
<evidence type="ECO:0000259" key="8">
    <source>
        <dbReference type="Pfam" id="PF02896"/>
    </source>
</evidence>
<organism evidence="9 10">
    <name type="scientific">Actinophytocola xinjiangensis</name>
    <dbReference type="NCBI Taxonomy" id="485602"/>
    <lineage>
        <taxon>Bacteria</taxon>
        <taxon>Bacillati</taxon>
        <taxon>Actinomycetota</taxon>
        <taxon>Actinomycetes</taxon>
        <taxon>Pseudonocardiales</taxon>
        <taxon>Pseudonocardiaceae</taxon>
    </lineage>
</organism>
<proteinExistence type="inferred from homology"/>
<dbReference type="InterPro" id="IPR000121">
    <property type="entry name" value="PEP_util_C"/>
</dbReference>
<dbReference type="InterPro" id="IPR050499">
    <property type="entry name" value="PEP-utilizing_PTS_enzyme"/>
</dbReference>
<dbReference type="SUPFAM" id="SSF51621">
    <property type="entry name" value="Phosphoenolpyruvate/pyruvate domain"/>
    <property type="match status" value="1"/>
</dbReference>
<dbReference type="PANTHER" id="PTHR46244:SF3">
    <property type="entry name" value="PHOSPHOENOLPYRUVATE-PROTEIN PHOSPHOTRANSFERASE"/>
    <property type="match status" value="1"/>
</dbReference>
<dbReference type="Pfam" id="PF00391">
    <property type="entry name" value="PEP-utilizers"/>
    <property type="match status" value="1"/>
</dbReference>
<evidence type="ECO:0000256" key="5">
    <source>
        <dbReference type="ARBA" id="ARBA00022777"/>
    </source>
</evidence>
<sequence>MARELPGVLLVDVPAIEIRGDCNHTGRPIPGSVLVVETLRPDLYDAIVASSAVICAGGGRTGHMESLCRTRGIPVLRVERRELAGLVGTVTVRTDRESVVVGDARPPALAPRRLAVTPEDLGSICVVVAAATDVASTNALVPRVEQVSSFFVREEFVCLSVGLRPLDALRSGPVEARRYGAAVGRELCGFARELLPGQRLVMRLLDLRSDDAARITTGAVDHETNPDLGLHGARALLREPHYPLAFEALRAQVRDTLGPDAGRVGFAVPFVNDQHEYLLLRRRLALPDDLPLAVFVETPAAVHSVPGFCAAGASELFVGTKDLVQFYLAADRSNHQVAHAYQTRHPAVLAGLRQVVNAAGRAGTPVHVYALLDDLDHYAHRLPPDGFMMCTAELRRLAGQTGEGLAAA</sequence>
<dbReference type="EMBL" id="MSIF01000006">
    <property type="protein sequence ID" value="OLF10636.1"/>
    <property type="molecule type" value="Genomic_DNA"/>
</dbReference>
<evidence type="ECO:0000256" key="4">
    <source>
        <dbReference type="ARBA" id="ARBA00022723"/>
    </source>
</evidence>
<accession>A0A7Z0WQJ1</accession>
<dbReference type="Gene3D" id="3.20.20.60">
    <property type="entry name" value="Phosphoenolpyruvate-binding domains"/>
    <property type="match status" value="1"/>
</dbReference>
<dbReference type="Gene3D" id="3.50.30.10">
    <property type="entry name" value="Phosphohistidine domain"/>
    <property type="match status" value="1"/>
</dbReference>
<keyword evidence="4" id="KW-0479">Metal-binding</keyword>
<keyword evidence="3" id="KW-0808">Transferase</keyword>
<evidence type="ECO:0000259" key="7">
    <source>
        <dbReference type="Pfam" id="PF00391"/>
    </source>
</evidence>
<comment type="caution">
    <text evidence="9">The sequence shown here is derived from an EMBL/GenBank/DDBJ whole genome shotgun (WGS) entry which is preliminary data.</text>
</comment>
<dbReference type="GO" id="GO:0016301">
    <property type="term" value="F:kinase activity"/>
    <property type="evidence" value="ECO:0007669"/>
    <property type="project" value="UniProtKB-KW"/>
</dbReference>
<evidence type="ECO:0000313" key="10">
    <source>
        <dbReference type="Proteomes" id="UP000185696"/>
    </source>
</evidence>
<evidence type="ECO:0000256" key="1">
    <source>
        <dbReference type="ARBA" id="ARBA00001946"/>
    </source>
</evidence>
<dbReference type="GO" id="GO:0046872">
    <property type="term" value="F:metal ion binding"/>
    <property type="evidence" value="ECO:0007669"/>
    <property type="project" value="UniProtKB-KW"/>
</dbReference>